<dbReference type="AlphaFoldDB" id="A0A6L8LIN1"/>
<dbReference type="PANTHER" id="PTHR36114:SF1">
    <property type="entry name" value="16.7 KDA PROTEIN IN WHIE LOCUS"/>
    <property type="match status" value="1"/>
</dbReference>
<dbReference type="InterPro" id="IPR052044">
    <property type="entry name" value="PKS_Associated_Protein"/>
</dbReference>
<dbReference type="SUPFAM" id="SSF51412">
    <property type="entry name" value="Inosine monophosphate dehydrogenase (IMPDH)"/>
    <property type="match status" value="1"/>
</dbReference>
<proteinExistence type="predicted"/>
<comment type="caution">
    <text evidence="2">The sequence shown here is derived from an EMBL/GenBank/DDBJ whole genome shotgun (WGS) entry which is preliminary data.</text>
</comment>
<dbReference type="RefSeq" id="WP_160973517.1">
    <property type="nucleotide sequence ID" value="NZ_WWEN01000004.1"/>
</dbReference>
<gene>
    <name evidence="2" type="ORF">GR167_10865</name>
</gene>
<dbReference type="Gene3D" id="2.60.120.10">
    <property type="entry name" value="Jelly Rolls"/>
    <property type="match status" value="1"/>
</dbReference>
<evidence type="ECO:0000259" key="1">
    <source>
        <dbReference type="Pfam" id="PF07883"/>
    </source>
</evidence>
<dbReference type="Proteomes" id="UP000479043">
    <property type="component" value="Unassembled WGS sequence"/>
</dbReference>
<organism evidence="2 3">
    <name type="scientific">Thalassovita mangrovi</name>
    <dbReference type="NCBI Taxonomy" id="2692236"/>
    <lineage>
        <taxon>Bacteria</taxon>
        <taxon>Pseudomonadati</taxon>
        <taxon>Pseudomonadota</taxon>
        <taxon>Alphaproteobacteria</taxon>
        <taxon>Rhodobacterales</taxon>
        <taxon>Roseobacteraceae</taxon>
        <taxon>Thalassovita</taxon>
    </lineage>
</organism>
<dbReference type="InterPro" id="IPR013096">
    <property type="entry name" value="Cupin_2"/>
</dbReference>
<dbReference type="InterPro" id="IPR013785">
    <property type="entry name" value="Aldolase_TIM"/>
</dbReference>
<reference evidence="2 3" key="1">
    <citation type="submission" date="2020-01" db="EMBL/GenBank/DDBJ databases">
        <authorList>
            <person name="Chen S."/>
        </authorList>
    </citation>
    <scope>NUCLEOTIDE SEQUENCE [LARGE SCALE GENOMIC DNA]</scope>
    <source>
        <strain evidence="2 3">GS-10</strain>
    </source>
</reference>
<accession>A0A6L8LIN1</accession>
<dbReference type="Pfam" id="PF07883">
    <property type="entry name" value="Cupin_2"/>
    <property type="match status" value="1"/>
</dbReference>
<evidence type="ECO:0000313" key="2">
    <source>
        <dbReference type="EMBL" id="MYM55804.1"/>
    </source>
</evidence>
<feature type="domain" description="Cupin type-2" evidence="1">
    <location>
        <begin position="268"/>
        <end position="329"/>
    </location>
</feature>
<name>A0A6L8LIN1_9RHOB</name>
<dbReference type="SUPFAM" id="SSF51182">
    <property type="entry name" value="RmlC-like cupins"/>
    <property type="match status" value="1"/>
</dbReference>
<dbReference type="InterPro" id="IPR011051">
    <property type="entry name" value="RmlC_Cupin_sf"/>
</dbReference>
<dbReference type="InterPro" id="IPR014710">
    <property type="entry name" value="RmlC-like_jellyroll"/>
</dbReference>
<dbReference type="Gene3D" id="3.20.20.70">
    <property type="entry name" value="Aldolase class I"/>
    <property type="match status" value="1"/>
</dbReference>
<dbReference type="PANTHER" id="PTHR36114">
    <property type="entry name" value="16.7 KDA PROTEIN IN WHIE LOCUS"/>
    <property type="match status" value="1"/>
</dbReference>
<evidence type="ECO:0000313" key="3">
    <source>
        <dbReference type="Proteomes" id="UP000479043"/>
    </source>
</evidence>
<keyword evidence="3" id="KW-1185">Reference proteome</keyword>
<protein>
    <submittedName>
        <fullName evidence="2">Cupin domain-containing protein</fullName>
    </submittedName>
</protein>
<sequence length="352" mass="37597">MGLRFIFMLTRNDKTVTDAMTHLETALSLGVRHIGFKDVGLPVEELRALNKAIQAKGATSYLEVVSLDRDSEVASARAAVEIGVDILLGGTRVDDVLPVLAGSGLEYYPFPGKITGHPSVLEGTIEEIVANARDLASRNGVHGLDLLAYRSPDQNVPELIEAVCDAAGKPVIVAGSIADKDRIAAVHGAGAAGFTIGTAALDEEYPADGRGLEAQLTAILRDVANLNGHLSPFGKKGLDAAFTTLSETWSPRVVGQVNNMQIKLAKLEGASTWHFHEHDDELFLVHDGRLLMRFRDREEVIEAGEFIVVPHGVEHCPVALTETCEVVLLAPATGVNTGTAIDKHRVGELAII</sequence>
<dbReference type="CDD" id="cd02226">
    <property type="entry name" value="cupin_YdbB-like"/>
    <property type="match status" value="1"/>
</dbReference>
<dbReference type="EMBL" id="WWEN01000004">
    <property type="protein sequence ID" value="MYM55804.1"/>
    <property type="molecule type" value="Genomic_DNA"/>
</dbReference>